<dbReference type="Gene3D" id="3.40.50.300">
    <property type="entry name" value="P-loop containing nucleotide triphosphate hydrolases"/>
    <property type="match status" value="1"/>
</dbReference>
<dbReference type="SUPFAM" id="SSF52540">
    <property type="entry name" value="P-loop containing nucleoside triphosphate hydrolases"/>
    <property type="match status" value="1"/>
</dbReference>
<comment type="caution">
    <text evidence="2">The sequence shown here is derived from an EMBL/GenBank/DDBJ whole genome shotgun (WGS) entry which is preliminary data.</text>
</comment>
<dbReference type="InterPro" id="IPR018145">
    <property type="entry name" value="CagE_TrbE_VirB_cntrl_dom"/>
</dbReference>
<protein>
    <recommendedName>
        <fullName evidence="1">CagE TrbE VirB component of type IV transporter system central domain-containing protein</fullName>
    </recommendedName>
</protein>
<reference evidence="2" key="1">
    <citation type="submission" date="2022-12" db="EMBL/GenBank/DDBJ databases">
        <title>Bacterial isolates from different developmental stages of Nematostella vectensis.</title>
        <authorList>
            <person name="Fraune S."/>
        </authorList>
    </citation>
    <scope>NUCLEOTIDE SEQUENCE</scope>
    <source>
        <strain evidence="2">G21630-S1</strain>
    </source>
</reference>
<proteinExistence type="predicted"/>
<dbReference type="Pfam" id="PF03135">
    <property type="entry name" value="CagE_TrbE_VirB"/>
    <property type="match status" value="1"/>
</dbReference>
<evidence type="ECO:0000313" key="2">
    <source>
        <dbReference type="EMBL" id="MCZ4283105.1"/>
    </source>
</evidence>
<dbReference type="Proteomes" id="UP001069802">
    <property type="component" value="Unassembled WGS sequence"/>
</dbReference>
<dbReference type="InterPro" id="IPR027417">
    <property type="entry name" value="P-loop_NTPase"/>
</dbReference>
<sequence>MDHDILKAAALFGIPAAAMSIGYASSSLFSKAVNRKPHTMSLCDFLTWSSVLDDQATVKNIDGSCFRVLQLGGTVYNGLNTNLINIITEKRKDWLFSLKEKGITLRFYSPHKSASIPLSKLGDGVLRDVNETWARHMAHTFSTQHFVFLSVPDESKVNHLEQSCSEAKTYLDDHKPTVLDNEPDINGFSPLLSFLSTLVNGRASVVCPVKENLASVLITSHVEPTLDGDIILHHPTSTERVAVLSLSSIGASTDRSVLSSLFSLKTQFDLFIMANLLNSSQADFRAEYRRNQSQFPVPNSVISEEWKEVKSLIQQNKETIVRASLHIIVRADNQADLNVSISKIEEALAKHRYKLVREKDMAWRIYCSRLPGFNFDTRLRDYLTSHLADLTPFSTAPTGNTRSLFGPSPIRYLPTAGQQSAYALTYHPTEGDDSSPHDVYFAPTRSGKTVFLSFLLSGAMAAHPDLAAILFDRNQGLRVWTAFVNGSYLWPERADMPLNFFDNLGDEDDRRLAEIMLSLMSGLGDDKSLQNISHVVSDVYNYSNRKKRILRDLFKEVVPAGPLRDALKPWAEHSRYSNIFNGEYDAFDPAISRITTVALDNVIDDTKLAGILSFYKMKRFQNAYVKLGRPYKFIIDEASTLLSEPSIAELAMSEIRTAAKNRGAVTTIWQDVSGLWANPIGEALAKNAGSFYFWPGSASKSEELVFFNMTETEENFALGRWRPDGSVRPVMIKRETETVFLETNLQPLGDYINVFRGGVGPNKRMEDCKKTFGTNWQREFLSSEFAVSPQDQQGPLGP</sequence>
<feature type="domain" description="CagE TrbE VirB component of type IV transporter system central" evidence="1">
    <location>
        <begin position="184"/>
        <end position="373"/>
    </location>
</feature>
<gene>
    <name evidence="2" type="ORF">O4H49_20135</name>
</gene>
<dbReference type="RefSeq" id="WP_269425227.1">
    <property type="nucleotide sequence ID" value="NZ_JAPWGY010000018.1"/>
</dbReference>
<accession>A0ABT4LPP5</accession>
<evidence type="ECO:0000259" key="1">
    <source>
        <dbReference type="Pfam" id="PF03135"/>
    </source>
</evidence>
<evidence type="ECO:0000313" key="3">
    <source>
        <dbReference type="Proteomes" id="UP001069802"/>
    </source>
</evidence>
<keyword evidence="3" id="KW-1185">Reference proteome</keyword>
<dbReference type="EMBL" id="JAPWGY010000018">
    <property type="protein sequence ID" value="MCZ4283105.1"/>
    <property type="molecule type" value="Genomic_DNA"/>
</dbReference>
<name>A0ABT4LPP5_9PROT</name>
<organism evidence="2 3">
    <name type="scientific">Kiloniella laminariae</name>
    <dbReference type="NCBI Taxonomy" id="454162"/>
    <lineage>
        <taxon>Bacteria</taxon>
        <taxon>Pseudomonadati</taxon>
        <taxon>Pseudomonadota</taxon>
        <taxon>Alphaproteobacteria</taxon>
        <taxon>Rhodospirillales</taxon>
        <taxon>Kiloniellaceae</taxon>
        <taxon>Kiloniella</taxon>
    </lineage>
</organism>